<name>A0A392VXX5_9FABA</name>
<evidence type="ECO:0000313" key="2">
    <source>
        <dbReference type="Proteomes" id="UP000265520"/>
    </source>
</evidence>
<protein>
    <submittedName>
        <fullName evidence="1">Uncharacterized protein</fullName>
    </submittedName>
</protein>
<proteinExistence type="predicted"/>
<comment type="caution">
    <text evidence="1">The sequence shown here is derived from an EMBL/GenBank/DDBJ whole genome shotgun (WGS) entry which is preliminary data.</text>
</comment>
<sequence>MVLEGFCGGLQLPQPYIATVPERTQFLASAAPHCN</sequence>
<feature type="non-terminal residue" evidence="1">
    <location>
        <position position="35"/>
    </location>
</feature>
<organism evidence="1 2">
    <name type="scientific">Trifolium medium</name>
    <dbReference type="NCBI Taxonomy" id="97028"/>
    <lineage>
        <taxon>Eukaryota</taxon>
        <taxon>Viridiplantae</taxon>
        <taxon>Streptophyta</taxon>
        <taxon>Embryophyta</taxon>
        <taxon>Tracheophyta</taxon>
        <taxon>Spermatophyta</taxon>
        <taxon>Magnoliopsida</taxon>
        <taxon>eudicotyledons</taxon>
        <taxon>Gunneridae</taxon>
        <taxon>Pentapetalae</taxon>
        <taxon>rosids</taxon>
        <taxon>fabids</taxon>
        <taxon>Fabales</taxon>
        <taxon>Fabaceae</taxon>
        <taxon>Papilionoideae</taxon>
        <taxon>50 kb inversion clade</taxon>
        <taxon>NPAAA clade</taxon>
        <taxon>Hologalegina</taxon>
        <taxon>IRL clade</taxon>
        <taxon>Trifolieae</taxon>
        <taxon>Trifolium</taxon>
    </lineage>
</organism>
<keyword evidence="2" id="KW-1185">Reference proteome</keyword>
<dbReference type="Proteomes" id="UP000265520">
    <property type="component" value="Unassembled WGS sequence"/>
</dbReference>
<dbReference type="AlphaFoldDB" id="A0A392VXX5"/>
<dbReference type="EMBL" id="LXQA011318342">
    <property type="protein sequence ID" value="MCI93056.1"/>
    <property type="molecule type" value="Genomic_DNA"/>
</dbReference>
<reference evidence="1 2" key="1">
    <citation type="journal article" date="2018" name="Front. Plant Sci.">
        <title>Red Clover (Trifolium pratense) and Zigzag Clover (T. medium) - A Picture of Genomic Similarities and Differences.</title>
        <authorList>
            <person name="Dluhosova J."/>
            <person name="Istvanek J."/>
            <person name="Nedelnik J."/>
            <person name="Repkova J."/>
        </authorList>
    </citation>
    <scope>NUCLEOTIDE SEQUENCE [LARGE SCALE GENOMIC DNA]</scope>
    <source>
        <strain evidence="2">cv. 10/8</strain>
        <tissue evidence="1">Leaf</tissue>
    </source>
</reference>
<accession>A0A392VXX5</accession>
<evidence type="ECO:0000313" key="1">
    <source>
        <dbReference type="EMBL" id="MCI93056.1"/>
    </source>
</evidence>